<evidence type="ECO:0000256" key="1">
    <source>
        <dbReference type="ARBA" id="ARBA00008679"/>
    </source>
</evidence>
<dbReference type="EC" id="4.1.2.57" evidence="3"/>
<dbReference type="PANTHER" id="PTHR39340">
    <property type="entry name" value="SULFOFRUCTOSEPHOSPHATE ALDOLASE"/>
    <property type="match status" value="1"/>
</dbReference>
<name>A0A7Z0DXW1_RHILE</name>
<evidence type="ECO:0000313" key="4">
    <source>
        <dbReference type="Proteomes" id="UP000535276"/>
    </source>
</evidence>
<proteinExistence type="inferred from homology"/>
<keyword evidence="2 3" id="KW-0456">Lyase</keyword>
<comment type="caution">
    <text evidence="3">The sequence shown here is derived from an EMBL/GenBank/DDBJ whole genome shotgun (WGS) entry which is preliminary data.</text>
</comment>
<dbReference type="RefSeq" id="WP_210273357.1">
    <property type="nucleotide sequence ID" value="NZ_JACBZV010000002.1"/>
</dbReference>
<sequence length="333" mass="36886">MLRQLEDGLSCLQRPSGAFAMLAIDQRETLRTMLSEATNGPVSDSELVEFKRQALTALSPLASAVLVDQDYGWRAALTRGAVSTNCGLVCAYDRFTASDRELVANVEIDDRVDPSTLRRQGAKALKLLVIWRPDEPAGRRIAMVEDFVRRCRAAGLISIIEPVSRPSIDGSIADRQDGIINAAREMGDRGQDLYKAEVPLFGRGDDRHVGAQCAQLTRHISSPWVILSSGVLPERFPEVLELACKEGASGFLAGRAIWKPSIYAHDITNSLKTDAVDRLNAYAKSPTRQSLRRQVGRELWMINPLYCPSLQPQRFRLAVRICLLCARTLALRD</sequence>
<evidence type="ECO:0000256" key="2">
    <source>
        <dbReference type="ARBA" id="ARBA00023239"/>
    </source>
</evidence>
<reference evidence="3 4" key="1">
    <citation type="submission" date="2020-07" db="EMBL/GenBank/DDBJ databases">
        <title>Genomic Encyclopedia of Type Strains, Phase IV (KMG-V): Genome sequencing to study the core and pangenomes of soil and plant-associated prokaryotes.</title>
        <authorList>
            <person name="Whitman W."/>
        </authorList>
    </citation>
    <scope>NUCLEOTIDE SEQUENCE [LARGE SCALE GENOMIC DNA]</scope>
    <source>
        <strain evidence="3 4">SEMIA 4052</strain>
    </source>
</reference>
<protein>
    <submittedName>
        <fullName evidence="3">Sulfofructosephosphate aldolase</fullName>
        <ecNumber evidence="3">4.1.2.57</ecNumber>
    </submittedName>
</protein>
<dbReference type="AlphaFoldDB" id="A0A7Z0DXW1"/>
<dbReference type="InterPro" id="IPR050552">
    <property type="entry name" value="LacD_aldolase"/>
</dbReference>
<dbReference type="PANTHER" id="PTHR39340:SF1">
    <property type="entry name" value="SULFOFRUCTOSEPHOSPHATE ALDOLASE"/>
    <property type="match status" value="1"/>
</dbReference>
<dbReference type="SUPFAM" id="SSF51569">
    <property type="entry name" value="Aldolase"/>
    <property type="match status" value="1"/>
</dbReference>
<dbReference type="EMBL" id="JACBZV010000002">
    <property type="protein sequence ID" value="NYJ11039.1"/>
    <property type="molecule type" value="Genomic_DNA"/>
</dbReference>
<dbReference type="Gene3D" id="3.20.20.70">
    <property type="entry name" value="Aldolase class I"/>
    <property type="match status" value="1"/>
</dbReference>
<organism evidence="3 4">
    <name type="scientific">Rhizobium leguminosarum</name>
    <dbReference type="NCBI Taxonomy" id="384"/>
    <lineage>
        <taxon>Bacteria</taxon>
        <taxon>Pseudomonadati</taxon>
        <taxon>Pseudomonadota</taxon>
        <taxon>Alphaproteobacteria</taxon>
        <taxon>Hyphomicrobiales</taxon>
        <taxon>Rhizobiaceae</taxon>
        <taxon>Rhizobium/Agrobacterium group</taxon>
        <taxon>Rhizobium</taxon>
    </lineage>
</organism>
<dbReference type="GO" id="GO:1902777">
    <property type="term" value="P:6-sulfoquinovose(1-) catabolic process"/>
    <property type="evidence" value="ECO:0007669"/>
    <property type="project" value="TreeGrafter"/>
</dbReference>
<gene>
    <name evidence="3" type="ORF">GGI64_002086</name>
</gene>
<dbReference type="Pfam" id="PF01791">
    <property type="entry name" value="DeoC"/>
    <property type="match status" value="1"/>
</dbReference>
<dbReference type="GO" id="GO:0061595">
    <property type="term" value="F:6-deoxy-6-sulfofructose-1-phosphate aldolase activity"/>
    <property type="evidence" value="ECO:0007669"/>
    <property type="project" value="TreeGrafter"/>
</dbReference>
<dbReference type="SMART" id="SM01133">
    <property type="entry name" value="DeoC"/>
    <property type="match status" value="1"/>
</dbReference>
<accession>A0A7Z0DXW1</accession>
<dbReference type="InterPro" id="IPR002915">
    <property type="entry name" value="DeoC/FbaB/LacD_aldolase"/>
</dbReference>
<comment type="similarity">
    <text evidence="1">Belongs to the aldolase LacD family.</text>
</comment>
<evidence type="ECO:0000313" key="3">
    <source>
        <dbReference type="EMBL" id="NYJ11039.1"/>
    </source>
</evidence>
<dbReference type="InterPro" id="IPR013785">
    <property type="entry name" value="Aldolase_TIM"/>
</dbReference>
<dbReference type="Proteomes" id="UP000535276">
    <property type="component" value="Unassembled WGS sequence"/>
</dbReference>